<evidence type="ECO:0000259" key="2">
    <source>
        <dbReference type="Pfam" id="PF02272"/>
    </source>
</evidence>
<dbReference type="Gene3D" id="3.90.1640.10">
    <property type="entry name" value="inorganic pyrophosphatase (n-terminal core)"/>
    <property type="match status" value="1"/>
</dbReference>
<comment type="caution">
    <text evidence="3">The sequence shown here is derived from an EMBL/GenBank/DDBJ whole genome shotgun (WGS) entry which is preliminary data.</text>
</comment>
<evidence type="ECO:0000259" key="1">
    <source>
        <dbReference type="Pfam" id="PF01368"/>
    </source>
</evidence>
<dbReference type="PANTHER" id="PTHR47618">
    <property type="entry name" value="BIFUNCTIONAL OLIGORIBONUCLEASE AND PAP PHOSPHATASE NRNA"/>
    <property type="match status" value="1"/>
</dbReference>
<feature type="domain" description="DDH" evidence="1">
    <location>
        <begin position="19"/>
        <end position="164"/>
    </location>
</feature>
<dbReference type="PANTHER" id="PTHR47618:SF1">
    <property type="entry name" value="BIFUNCTIONAL OLIGORIBONUCLEASE AND PAP PHOSPHATASE NRNA"/>
    <property type="match status" value="1"/>
</dbReference>
<sequence length="324" mass="36031">MPQQSTIEQIKRQLQVAKKVAIIGHQNPDGDALGALLAFYEILKFWQKESIVFCTTPASQTFEFLTNYNQLVHDPLVFSEQEFDTIIVLDSGTLAYAGIDQILADLSYKPTIINIDHHQSNDFYGQINFINTKASSTCEIVFELARQWQVPINKDMATALLNGIVTDTSGLTNPATTDRSLLIAGLLMKYGANFKKISAYNVRTKEPKMLKIWGLAMQRIVYDPQLHSITTFLTLTDFANLQVDENKLEGLSNFLSGLKDVNFTLLLTEKEGCLIKGSFRTIHDHIDVGALAQKLGGGGHQKAAGFVIKGKLVYNDGEIMVIQN</sequence>
<evidence type="ECO:0008006" key="5">
    <source>
        <dbReference type="Google" id="ProtNLM"/>
    </source>
</evidence>
<organism evidence="3 4">
    <name type="scientific">Candidatus Komeilibacteria bacterium CG_4_9_14_0_8_um_filter_36_9</name>
    <dbReference type="NCBI Taxonomy" id="1974473"/>
    <lineage>
        <taxon>Bacteria</taxon>
        <taxon>Candidatus Komeiliibacteriota</taxon>
    </lineage>
</organism>
<dbReference type="Pfam" id="PF02272">
    <property type="entry name" value="DHHA1"/>
    <property type="match status" value="1"/>
</dbReference>
<dbReference type="Proteomes" id="UP000230136">
    <property type="component" value="Unassembled WGS sequence"/>
</dbReference>
<protein>
    <recommendedName>
        <fullName evidence="5">DDH domain-containing protein</fullName>
    </recommendedName>
</protein>
<accession>A0A2M8DRR3</accession>
<dbReference type="SUPFAM" id="SSF64182">
    <property type="entry name" value="DHH phosphoesterases"/>
    <property type="match status" value="1"/>
</dbReference>
<dbReference type="Pfam" id="PF01368">
    <property type="entry name" value="DHH"/>
    <property type="match status" value="1"/>
</dbReference>
<proteinExistence type="predicted"/>
<dbReference type="GO" id="GO:0003676">
    <property type="term" value="F:nucleic acid binding"/>
    <property type="evidence" value="ECO:0007669"/>
    <property type="project" value="InterPro"/>
</dbReference>
<dbReference type="InterPro" id="IPR001667">
    <property type="entry name" value="DDH_dom"/>
</dbReference>
<feature type="domain" description="DHHA1" evidence="2">
    <location>
        <begin position="242"/>
        <end position="310"/>
    </location>
</feature>
<evidence type="ECO:0000313" key="4">
    <source>
        <dbReference type="Proteomes" id="UP000230136"/>
    </source>
</evidence>
<gene>
    <name evidence="3" type="ORF">CO073_01330</name>
</gene>
<dbReference type="EMBL" id="PFSY01000064">
    <property type="protein sequence ID" value="PJC02074.1"/>
    <property type="molecule type" value="Genomic_DNA"/>
</dbReference>
<dbReference type="InterPro" id="IPR003156">
    <property type="entry name" value="DHHA1_dom"/>
</dbReference>
<dbReference type="AlphaFoldDB" id="A0A2M8DRR3"/>
<dbReference type="InterPro" id="IPR038763">
    <property type="entry name" value="DHH_sf"/>
</dbReference>
<dbReference type="Gene3D" id="3.10.310.30">
    <property type="match status" value="1"/>
</dbReference>
<name>A0A2M8DRR3_9BACT</name>
<evidence type="ECO:0000313" key="3">
    <source>
        <dbReference type="EMBL" id="PJC02074.1"/>
    </source>
</evidence>
<dbReference type="InterPro" id="IPR051319">
    <property type="entry name" value="Oligoribo/pAp-PDE_c-di-AMP_PDE"/>
</dbReference>
<reference evidence="4" key="1">
    <citation type="submission" date="2017-09" db="EMBL/GenBank/DDBJ databases">
        <title>Depth-based differentiation of microbial function through sediment-hosted aquifers and enrichment of novel symbionts in the deep terrestrial subsurface.</title>
        <authorList>
            <person name="Probst A.J."/>
            <person name="Ladd B."/>
            <person name="Jarett J.K."/>
            <person name="Geller-Mcgrath D.E."/>
            <person name="Sieber C.M.K."/>
            <person name="Emerson J.B."/>
            <person name="Anantharaman K."/>
            <person name="Thomas B.C."/>
            <person name="Malmstrom R."/>
            <person name="Stieglmeier M."/>
            <person name="Klingl A."/>
            <person name="Woyke T."/>
            <person name="Ryan C.M."/>
            <person name="Banfield J.F."/>
        </authorList>
    </citation>
    <scope>NUCLEOTIDE SEQUENCE [LARGE SCALE GENOMIC DNA]</scope>
</reference>